<keyword evidence="3" id="KW-1185">Reference proteome</keyword>
<proteinExistence type="predicted"/>
<accession>A0A4C2A079</accession>
<organism evidence="2 3">
    <name type="scientific">Eumeta variegata</name>
    <name type="common">Bagworm moth</name>
    <name type="synonym">Eumeta japonica</name>
    <dbReference type="NCBI Taxonomy" id="151549"/>
    <lineage>
        <taxon>Eukaryota</taxon>
        <taxon>Metazoa</taxon>
        <taxon>Ecdysozoa</taxon>
        <taxon>Arthropoda</taxon>
        <taxon>Hexapoda</taxon>
        <taxon>Insecta</taxon>
        <taxon>Pterygota</taxon>
        <taxon>Neoptera</taxon>
        <taxon>Endopterygota</taxon>
        <taxon>Lepidoptera</taxon>
        <taxon>Glossata</taxon>
        <taxon>Ditrysia</taxon>
        <taxon>Tineoidea</taxon>
        <taxon>Psychidae</taxon>
        <taxon>Oiketicinae</taxon>
        <taxon>Eumeta</taxon>
    </lineage>
</organism>
<dbReference type="Proteomes" id="UP000299102">
    <property type="component" value="Unassembled WGS sequence"/>
</dbReference>
<dbReference type="EMBL" id="BGZK01002348">
    <property type="protein sequence ID" value="GBP93182.1"/>
    <property type="molecule type" value="Genomic_DNA"/>
</dbReference>
<feature type="compositionally biased region" description="Basic residues" evidence="1">
    <location>
        <begin position="64"/>
        <end position="74"/>
    </location>
</feature>
<feature type="compositionally biased region" description="Basic and acidic residues" evidence="1">
    <location>
        <begin position="48"/>
        <end position="63"/>
    </location>
</feature>
<evidence type="ECO:0000313" key="3">
    <source>
        <dbReference type="Proteomes" id="UP000299102"/>
    </source>
</evidence>
<name>A0A4C2A079_EUMVA</name>
<gene>
    <name evidence="2" type="ORF">EVAR_66871_1</name>
</gene>
<dbReference type="AlphaFoldDB" id="A0A4C2A079"/>
<comment type="caution">
    <text evidence="2">The sequence shown here is derived from an EMBL/GenBank/DDBJ whole genome shotgun (WGS) entry which is preliminary data.</text>
</comment>
<evidence type="ECO:0000256" key="1">
    <source>
        <dbReference type="SAM" id="MobiDB-lite"/>
    </source>
</evidence>
<sequence>MGSVKQAHGRMVRRPEDRRSSTRSYAYSSKLVVRQTGASGRGCVNAHTRAEPSADRVTRSDRPRRTRRAAHAPTHRIVNKIIAVRRSAQC</sequence>
<feature type="region of interest" description="Disordered" evidence="1">
    <location>
        <begin position="1"/>
        <end position="74"/>
    </location>
</feature>
<evidence type="ECO:0000313" key="2">
    <source>
        <dbReference type="EMBL" id="GBP93182.1"/>
    </source>
</evidence>
<reference evidence="2 3" key="1">
    <citation type="journal article" date="2019" name="Commun. Biol.">
        <title>The bagworm genome reveals a unique fibroin gene that provides high tensile strength.</title>
        <authorList>
            <person name="Kono N."/>
            <person name="Nakamura H."/>
            <person name="Ohtoshi R."/>
            <person name="Tomita M."/>
            <person name="Numata K."/>
            <person name="Arakawa K."/>
        </authorList>
    </citation>
    <scope>NUCLEOTIDE SEQUENCE [LARGE SCALE GENOMIC DNA]</scope>
</reference>
<protein>
    <submittedName>
        <fullName evidence="2">Uncharacterized protein</fullName>
    </submittedName>
</protein>